<sequence length="20" mass="2364">MCQSPAPEGCWFLVFQHRRA</sequence>
<reference evidence="1" key="1">
    <citation type="submission" date="2014-11" db="EMBL/GenBank/DDBJ databases">
        <authorList>
            <person name="Amaro Gonzalez C."/>
        </authorList>
    </citation>
    <scope>NUCLEOTIDE SEQUENCE</scope>
</reference>
<evidence type="ECO:0000313" key="1">
    <source>
        <dbReference type="EMBL" id="JAH42136.1"/>
    </source>
</evidence>
<organism evidence="1">
    <name type="scientific">Anguilla anguilla</name>
    <name type="common">European freshwater eel</name>
    <name type="synonym">Muraena anguilla</name>
    <dbReference type="NCBI Taxonomy" id="7936"/>
    <lineage>
        <taxon>Eukaryota</taxon>
        <taxon>Metazoa</taxon>
        <taxon>Chordata</taxon>
        <taxon>Craniata</taxon>
        <taxon>Vertebrata</taxon>
        <taxon>Euteleostomi</taxon>
        <taxon>Actinopterygii</taxon>
        <taxon>Neopterygii</taxon>
        <taxon>Teleostei</taxon>
        <taxon>Anguilliformes</taxon>
        <taxon>Anguillidae</taxon>
        <taxon>Anguilla</taxon>
    </lineage>
</organism>
<dbReference type="AlphaFoldDB" id="A0A0E9SLD2"/>
<accession>A0A0E9SLD2</accession>
<proteinExistence type="predicted"/>
<dbReference type="EMBL" id="GBXM01066441">
    <property type="protein sequence ID" value="JAH42136.1"/>
    <property type="molecule type" value="Transcribed_RNA"/>
</dbReference>
<reference evidence="1" key="2">
    <citation type="journal article" date="2015" name="Fish Shellfish Immunol.">
        <title>Early steps in the European eel (Anguilla anguilla)-Vibrio vulnificus interaction in the gills: Role of the RtxA13 toxin.</title>
        <authorList>
            <person name="Callol A."/>
            <person name="Pajuelo D."/>
            <person name="Ebbesson L."/>
            <person name="Teles M."/>
            <person name="MacKenzie S."/>
            <person name="Amaro C."/>
        </authorList>
    </citation>
    <scope>NUCLEOTIDE SEQUENCE</scope>
</reference>
<protein>
    <submittedName>
        <fullName evidence="1">Uncharacterized protein</fullName>
    </submittedName>
</protein>
<name>A0A0E9SLD2_ANGAN</name>